<organism evidence="1 2">
    <name type="scientific">Taxus chinensis</name>
    <name type="common">Chinese yew</name>
    <name type="synonym">Taxus wallichiana var. chinensis</name>
    <dbReference type="NCBI Taxonomy" id="29808"/>
    <lineage>
        <taxon>Eukaryota</taxon>
        <taxon>Viridiplantae</taxon>
        <taxon>Streptophyta</taxon>
        <taxon>Embryophyta</taxon>
        <taxon>Tracheophyta</taxon>
        <taxon>Spermatophyta</taxon>
        <taxon>Pinopsida</taxon>
        <taxon>Pinidae</taxon>
        <taxon>Conifers II</taxon>
        <taxon>Cupressales</taxon>
        <taxon>Taxaceae</taxon>
        <taxon>Taxus</taxon>
    </lineage>
</organism>
<accession>A0AA38LEB0</accession>
<name>A0AA38LEB0_TAXCH</name>
<feature type="non-terminal residue" evidence="1">
    <location>
        <position position="218"/>
    </location>
</feature>
<gene>
    <name evidence="1" type="ORF">KI387_016392</name>
</gene>
<comment type="caution">
    <text evidence="1">The sequence shown here is derived from an EMBL/GenBank/DDBJ whole genome shotgun (WGS) entry which is preliminary data.</text>
</comment>
<feature type="non-terminal residue" evidence="1">
    <location>
        <position position="1"/>
    </location>
</feature>
<dbReference type="AlphaFoldDB" id="A0AA38LEB0"/>
<sequence length="218" mass="24620">SIAGKSDSYAQAVNSVVSDIQFSSVPFPEEIKRDLSEIESSIDKSLAVRKREIGTETCLEAKTETGLSHILENHEHSVCLKNTMKDQGSNFSHDPLHQPGLVGASVGHSVLVNSRSKTAVLKLHEKMLPKIPTVADAIHTDTLKTDQAVREISEFEIKWEDMVLIDRIGQGSMKPWFKKQPSNYKKSQPMILFGYRMLQLRFFYTKKSSWKLCKNSRV</sequence>
<dbReference type="Proteomes" id="UP000824469">
    <property type="component" value="Unassembled WGS sequence"/>
</dbReference>
<proteinExistence type="predicted"/>
<evidence type="ECO:0000313" key="1">
    <source>
        <dbReference type="EMBL" id="KAH9321753.1"/>
    </source>
</evidence>
<evidence type="ECO:0000313" key="2">
    <source>
        <dbReference type="Proteomes" id="UP000824469"/>
    </source>
</evidence>
<keyword evidence="2" id="KW-1185">Reference proteome</keyword>
<dbReference type="EMBL" id="JAHRHJ020000003">
    <property type="protein sequence ID" value="KAH9321753.1"/>
    <property type="molecule type" value="Genomic_DNA"/>
</dbReference>
<reference evidence="1 2" key="1">
    <citation type="journal article" date="2021" name="Nat. Plants">
        <title>The Taxus genome provides insights into paclitaxel biosynthesis.</title>
        <authorList>
            <person name="Xiong X."/>
            <person name="Gou J."/>
            <person name="Liao Q."/>
            <person name="Li Y."/>
            <person name="Zhou Q."/>
            <person name="Bi G."/>
            <person name="Li C."/>
            <person name="Du R."/>
            <person name="Wang X."/>
            <person name="Sun T."/>
            <person name="Guo L."/>
            <person name="Liang H."/>
            <person name="Lu P."/>
            <person name="Wu Y."/>
            <person name="Zhang Z."/>
            <person name="Ro D.K."/>
            <person name="Shang Y."/>
            <person name="Huang S."/>
            <person name="Yan J."/>
        </authorList>
    </citation>
    <scope>NUCLEOTIDE SEQUENCE [LARGE SCALE GENOMIC DNA]</scope>
    <source>
        <strain evidence="1">Ta-2019</strain>
    </source>
</reference>
<protein>
    <submittedName>
        <fullName evidence="1">Uncharacterized protein</fullName>
    </submittedName>
</protein>